<dbReference type="EMBL" id="VTEH01000001">
    <property type="protein sequence ID" value="TYR77549.1"/>
    <property type="molecule type" value="Genomic_DNA"/>
</dbReference>
<dbReference type="Proteomes" id="UP000323317">
    <property type="component" value="Unassembled WGS sequence"/>
</dbReference>
<dbReference type="Gene3D" id="6.10.140.1110">
    <property type="match status" value="1"/>
</dbReference>
<gene>
    <name evidence="1" type="ORF">FZC79_01660</name>
</gene>
<proteinExistence type="predicted"/>
<reference evidence="1 2" key="1">
    <citation type="submission" date="2019-08" db="EMBL/GenBank/DDBJ databases">
        <title>Bacillus genomes from the desert of Cuatro Cienegas, Coahuila.</title>
        <authorList>
            <person name="Olmedo-Alvarez G."/>
        </authorList>
    </citation>
    <scope>NUCLEOTIDE SEQUENCE [LARGE SCALE GENOMIC DNA]</scope>
    <source>
        <strain evidence="1 2">CH40_1T</strain>
    </source>
</reference>
<dbReference type="RefSeq" id="WP_148945156.1">
    <property type="nucleotide sequence ID" value="NZ_JBNIKK010000007.1"/>
</dbReference>
<dbReference type="AlphaFoldDB" id="A0A5D4KL26"/>
<sequence>MKILQNVTVNQVLTESSKKALLDEYLGKKFQLNKECDQLRFEMKKMEKTKKYSSQSLKSHFEKEIEARMEKIKLTDFQIDQLDILPLGSELKDKEIQGIVEVQVGDNWEEKNLSRTIVVKDGYICEIR</sequence>
<dbReference type="InterPro" id="IPR021297">
    <property type="entry name" value="YlqD"/>
</dbReference>
<evidence type="ECO:0000313" key="2">
    <source>
        <dbReference type="Proteomes" id="UP000323317"/>
    </source>
</evidence>
<protein>
    <recommendedName>
        <fullName evidence="3">YlqD protein</fullName>
    </recommendedName>
</protein>
<dbReference type="Pfam" id="PF11068">
    <property type="entry name" value="YlqD"/>
    <property type="match status" value="1"/>
</dbReference>
<organism evidence="1 2">
    <name type="scientific">Rossellomorea vietnamensis</name>
    <dbReference type="NCBI Taxonomy" id="218284"/>
    <lineage>
        <taxon>Bacteria</taxon>
        <taxon>Bacillati</taxon>
        <taxon>Bacillota</taxon>
        <taxon>Bacilli</taxon>
        <taxon>Bacillales</taxon>
        <taxon>Bacillaceae</taxon>
        <taxon>Rossellomorea</taxon>
    </lineage>
</organism>
<evidence type="ECO:0008006" key="3">
    <source>
        <dbReference type="Google" id="ProtNLM"/>
    </source>
</evidence>
<comment type="caution">
    <text evidence="1">The sequence shown here is derived from an EMBL/GenBank/DDBJ whole genome shotgun (WGS) entry which is preliminary data.</text>
</comment>
<name>A0A5D4KL26_9BACI</name>
<accession>A0A5D4KL26</accession>
<evidence type="ECO:0000313" key="1">
    <source>
        <dbReference type="EMBL" id="TYR77549.1"/>
    </source>
</evidence>